<dbReference type="Pfam" id="PF13416">
    <property type="entry name" value="SBP_bac_8"/>
    <property type="match status" value="1"/>
</dbReference>
<evidence type="ECO:0000313" key="2">
    <source>
        <dbReference type="EMBL" id="MBB3872158.1"/>
    </source>
</evidence>
<organism evidence="2 3">
    <name type="scientific">Brevundimonas mediterranea</name>
    <dbReference type="NCBI Taxonomy" id="74329"/>
    <lineage>
        <taxon>Bacteria</taxon>
        <taxon>Pseudomonadati</taxon>
        <taxon>Pseudomonadota</taxon>
        <taxon>Alphaproteobacteria</taxon>
        <taxon>Caulobacterales</taxon>
        <taxon>Caulobacteraceae</taxon>
        <taxon>Brevundimonas</taxon>
    </lineage>
</organism>
<dbReference type="Gene3D" id="3.40.190.10">
    <property type="entry name" value="Periplasmic binding protein-like II"/>
    <property type="match status" value="2"/>
</dbReference>
<dbReference type="SUPFAM" id="SSF53850">
    <property type="entry name" value="Periplasmic binding protein-like II"/>
    <property type="match status" value="1"/>
</dbReference>
<dbReference type="InterPro" id="IPR006059">
    <property type="entry name" value="SBP"/>
</dbReference>
<proteinExistence type="predicted"/>
<dbReference type="GO" id="GO:0030288">
    <property type="term" value="C:outer membrane-bounded periplasmic space"/>
    <property type="evidence" value="ECO:0007669"/>
    <property type="project" value="TreeGrafter"/>
</dbReference>
<comment type="caution">
    <text evidence="2">The sequence shown here is derived from an EMBL/GenBank/DDBJ whole genome shotgun (WGS) entry which is preliminary data.</text>
</comment>
<name>A0A7W6EZX5_9CAUL</name>
<sequence>MSAAGCSSEPEGAGTAPRVRWLARREGALHILTNTSLMGPVLEAFRRRWPEIRVRLDDKNSTRIAEEVRGLAAAGQEGPDLVWSTAMDVQVKLINDGYAQAYRSPHRAAMPDGSVWRDQGYGLTAEPIVFAYNRRRLMTDVVPRSHADLLRLLKTRPELFDGRVTLYDAERSGVALMQLSADVQIYPEAWSLMEALGAQRPRLDTSGRRMMSQIADGRMAFAYNMNQSYGASWAARAPEIGLITPDDYHLSVSRVAFIPRNAAHPNAARLFLDFLLSREGQRVIGALGVRPVRDDVDAPVRPAAPGVRPVRVGPALLANLDQARRATLLTRWGEAMRHGVRAPADPAAP</sequence>
<reference evidence="2 3" key="1">
    <citation type="submission" date="2020-08" db="EMBL/GenBank/DDBJ databases">
        <title>Genomic Encyclopedia of Type Strains, Phase IV (KMG-IV): sequencing the most valuable type-strain genomes for metagenomic binning, comparative biology and taxonomic classification.</title>
        <authorList>
            <person name="Goeker M."/>
        </authorList>
    </citation>
    <scope>NUCLEOTIDE SEQUENCE [LARGE SCALE GENOMIC DNA]</scope>
    <source>
        <strain evidence="2 3">DSM 14878</strain>
    </source>
</reference>
<dbReference type="AlphaFoldDB" id="A0A7W6EZX5"/>
<dbReference type="Proteomes" id="UP000532936">
    <property type="component" value="Unassembled WGS sequence"/>
</dbReference>
<dbReference type="PANTHER" id="PTHR30006">
    <property type="entry name" value="THIAMINE-BINDING PERIPLASMIC PROTEIN-RELATED"/>
    <property type="match status" value="1"/>
</dbReference>
<dbReference type="EMBL" id="JACIDA010000001">
    <property type="protein sequence ID" value="MBB3872158.1"/>
    <property type="molecule type" value="Genomic_DNA"/>
</dbReference>
<protein>
    <submittedName>
        <fullName evidence="2">Iron(III) transport system substrate-binding protein</fullName>
    </submittedName>
</protein>
<dbReference type="PANTHER" id="PTHR30006:SF25">
    <property type="entry name" value="PHOSPHOGLYCERATE TRANSPORT REGULATORY PROTEIN PGTC"/>
    <property type="match status" value="1"/>
</dbReference>
<evidence type="ECO:0000313" key="3">
    <source>
        <dbReference type="Proteomes" id="UP000532936"/>
    </source>
</evidence>
<evidence type="ECO:0000256" key="1">
    <source>
        <dbReference type="ARBA" id="ARBA00022729"/>
    </source>
</evidence>
<keyword evidence="1" id="KW-0732">Signal</keyword>
<dbReference type="RefSeq" id="WP_183196250.1">
    <property type="nucleotide sequence ID" value="NZ_JACIDA010000001.1"/>
</dbReference>
<accession>A0A7W6EZX5</accession>
<gene>
    <name evidence="2" type="ORF">GGR11_001672</name>
</gene>